<feature type="transmembrane region" description="Helical" evidence="2">
    <location>
        <begin position="77"/>
        <end position="100"/>
    </location>
</feature>
<dbReference type="Gene3D" id="3.30.70.270">
    <property type="match status" value="1"/>
</dbReference>
<dbReference type="CDD" id="cd01949">
    <property type="entry name" value="GGDEF"/>
    <property type="match status" value="1"/>
</dbReference>
<dbReference type="EC" id="2.7.7.65" evidence="1"/>
<accession>A0ABS5RB19</accession>
<proteinExistence type="predicted"/>
<dbReference type="PROSITE" id="PS50887">
    <property type="entry name" value="GGDEF"/>
    <property type="match status" value="1"/>
</dbReference>
<feature type="transmembrane region" description="Helical" evidence="2">
    <location>
        <begin position="199"/>
        <end position="224"/>
    </location>
</feature>
<gene>
    <name evidence="4" type="ORF">KIP89_13430</name>
</gene>
<dbReference type="Pfam" id="PF00990">
    <property type="entry name" value="GGDEF"/>
    <property type="match status" value="1"/>
</dbReference>
<evidence type="ECO:0000313" key="5">
    <source>
        <dbReference type="Proteomes" id="UP001166585"/>
    </source>
</evidence>
<evidence type="ECO:0000256" key="1">
    <source>
        <dbReference type="ARBA" id="ARBA00012528"/>
    </source>
</evidence>
<dbReference type="NCBIfam" id="TIGR00254">
    <property type="entry name" value="GGDEF"/>
    <property type="match status" value="1"/>
</dbReference>
<keyword evidence="2" id="KW-1133">Transmembrane helix</keyword>
<dbReference type="InterPro" id="IPR029787">
    <property type="entry name" value="Nucleotide_cyclase"/>
</dbReference>
<feature type="transmembrane region" description="Helical" evidence="2">
    <location>
        <begin position="107"/>
        <end position="126"/>
    </location>
</feature>
<keyword evidence="2" id="KW-0472">Membrane</keyword>
<feature type="transmembrane region" description="Helical" evidence="2">
    <location>
        <begin position="132"/>
        <end position="152"/>
    </location>
</feature>
<name>A0ABS5RB19_9HYPH</name>
<keyword evidence="2" id="KW-0812">Transmembrane</keyword>
<dbReference type="SMART" id="SM00267">
    <property type="entry name" value="GGDEF"/>
    <property type="match status" value="1"/>
</dbReference>
<dbReference type="Proteomes" id="UP001166585">
    <property type="component" value="Unassembled WGS sequence"/>
</dbReference>
<feature type="domain" description="GGDEF" evidence="3">
    <location>
        <begin position="265"/>
        <end position="399"/>
    </location>
</feature>
<evidence type="ECO:0000256" key="2">
    <source>
        <dbReference type="SAM" id="Phobius"/>
    </source>
</evidence>
<feature type="transmembrane region" description="Helical" evidence="2">
    <location>
        <begin position="54"/>
        <end position="71"/>
    </location>
</feature>
<evidence type="ECO:0000259" key="3">
    <source>
        <dbReference type="PROSITE" id="PS50887"/>
    </source>
</evidence>
<dbReference type="EMBL" id="JAHCQH010000017">
    <property type="protein sequence ID" value="MBS9478111.1"/>
    <property type="molecule type" value="Genomic_DNA"/>
</dbReference>
<reference evidence="4" key="1">
    <citation type="submission" date="2021-05" db="EMBL/GenBank/DDBJ databases">
        <authorList>
            <person name="Sun Q."/>
            <person name="Inoue M."/>
        </authorList>
    </citation>
    <scope>NUCLEOTIDE SEQUENCE</scope>
    <source>
        <strain evidence="4">VKM B-3255</strain>
    </source>
</reference>
<dbReference type="PANTHER" id="PTHR45138:SF24">
    <property type="entry name" value="DIGUANYLATE CYCLASE DGCC-RELATED"/>
    <property type="match status" value="1"/>
</dbReference>
<keyword evidence="5" id="KW-1185">Reference proteome</keyword>
<feature type="transmembrane region" description="Helical" evidence="2">
    <location>
        <begin position="164"/>
        <end position="187"/>
    </location>
</feature>
<dbReference type="PANTHER" id="PTHR45138">
    <property type="entry name" value="REGULATORY COMPONENTS OF SENSORY TRANSDUCTION SYSTEM"/>
    <property type="match status" value="1"/>
</dbReference>
<dbReference type="InterPro" id="IPR050469">
    <property type="entry name" value="Diguanylate_Cyclase"/>
</dbReference>
<dbReference type="SUPFAM" id="SSF55073">
    <property type="entry name" value="Nucleotide cyclase"/>
    <property type="match status" value="1"/>
</dbReference>
<evidence type="ECO:0000313" key="4">
    <source>
        <dbReference type="EMBL" id="MBS9478111.1"/>
    </source>
</evidence>
<protein>
    <recommendedName>
        <fullName evidence="1">diguanylate cyclase</fullName>
        <ecNumber evidence="1">2.7.7.65</ecNumber>
    </recommendedName>
</protein>
<organism evidence="4 5">
    <name type="scientific">Ancylobacter radicis</name>
    <dbReference type="NCBI Taxonomy" id="2836179"/>
    <lineage>
        <taxon>Bacteria</taxon>
        <taxon>Pseudomonadati</taxon>
        <taxon>Pseudomonadota</taxon>
        <taxon>Alphaproteobacteria</taxon>
        <taxon>Hyphomicrobiales</taxon>
        <taxon>Xanthobacteraceae</taxon>
        <taxon>Ancylobacter</taxon>
    </lineage>
</organism>
<dbReference type="InterPro" id="IPR000160">
    <property type="entry name" value="GGDEF_dom"/>
</dbReference>
<dbReference type="RefSeq" id="WP_213755926.1">
    <property type="nucleotide sequence ID" value="NZ_JAHCQH010000017.1"/>
</dbReference>
<feature type="transmembrane region" description="Helical" evidence="2">
    <location>
        <begin position="22"/>
        <end position="42"/>
    </location>
</feature>
<comment type="caution">
    <text evidence="4">The sequence shown here is derived from an EMBL/GenBank/DDBJ whole genome shotgun (WGS) entry which is preliminary data.</text>
</comment>
<dbReference type="InterPro" id="IPR043128">
    <property type="entry name" value="Rev_trsase/Diguanyl_cyclase"/>
</dbReference>
<sequence>MAEVAGTWLWLQGRGHVVIDLFTLYLVILLQSATLALLWLAIWRCYSDVDAARFWVAANLLSVLGGGIMVIESRPGPLSPVLLGNLAVMAGHMLTLAGVCRFYGRPVPWRIGLGALLVGAVVLLLFEENRIIRNGVYMLGHGVPLLIAAVLLARHGHASSGARFAAFMLVGSVAGGAVPRFAALVVHQTQLISTDSYNLLLFATLLATIFGKLMWSFGLLLIVVERLQAKAGALAVVDELTGLPNRRMFLSRIEEETRVARRSGRGFAVMVIDIDHFKSINDAYGHGAGDACLIHFSRVASARLRQTDLLARLGGDEFCLLLRETDGPSAERLGAELLHLIRTDAVEWYGAAIPLTLSIGIALWDPHRHADTLCLMEDADRALYLVKRQGRNGCALAQPEPGEAPALPRLALAP</sequence>